<feature type="domain" description="Glyoxalase/fosfomycin resistance/dioxygenase" evidence="1">
    <location>
        <begin position="6"/>
        <end position="122"/>
    </location>
</feature>
<evidence type="ECO:0000313" key="3">
    <source>
        <dbReference type="Proteomes" id="UP000320055"/>
    </source>
</evidence>
<keyword evidence="3" id="KW-1185">Reference proteome</keyword>
<proteinExistence type="predicted"/>
<dbReference type="Proteomes" id="UP000320055">
    <property type="component" value="Unassembled WGS sequence"/>
</dbReference>
<keyword evidence="2" id="KW-0223">Dioxygenase</keyword>
<sequence>MNIPIIFHLTIPINNLTLAKEFYGDGLGCQVGRENRHAIIFNFYGHQVVAHMTKEELQPQKGVYPRHFGLVFPDKIAWDAIVFQAEKQKLKFYQQPKLRFANQIIEHWTFFLEDPFYNLLEFKYYAHSVAIFDKIEVNTIGDR</sequence>
<dbReference type="RefSeq" id="WP_144863469.1">
    <property type="nucleotide sequence ID" value="NZ_LR213771.1"/>
</dbReference>
<evidence type="ECO:0000259" key="1">
    <source>
        <dbReference type="Pfam" id="PF00903"/>
    </source>
</evidence>
<name>A0A563W391_9CYAN</name>
<dbReference type="InterPro" id="IPR004360">
    <property type="entry name" value="Glyas_Fos-R_dOase_dom"/>
</dbReference>
<dbReference type="Pfam" id="PF00903">
    <property type="entry name" value="Glyoxalase"/>
    <property type="match status" value="1"/>
</dbReference>
<organism evidence="2 3">
    <name type="scientific">Hyella patelloides LEGE 07179</name>
    <dbReference type="NCBI Taxonomy" id="945734"/>
    <lineage>
        <taxon>Bacteria</taxon>
        <taxon>Bacillati</taxon>
        <taxon>Cyanobacteriota</taxon>
        <taxon>Cyanophyceae</taxon>
        <taxon>Pleurocapsales</taxon>
        <taxon>Hyellaceae</taxon>
        <taxon>Hyella</taxon>
    </lineage>
</organism>
<keyword evidence="2" id="KW-0560">Oxidoreductase</keyword>
<gene>
    <name evidence="2" type="ORF">H1P_70019</name>
</gene>
<protein>
    <submittedName>
        <fullName evidence="2">Glyoxalase/bleomycin resistance protein/dioxygenase</fullName>
    </submittedName>
</protein>
<dbReference type="InterPro" id="IPR029068">
    <property type="entry name" value="Glyas_Bleomycin-R_OHBP_Dase"/>
</dbReference>
<dbReference type="OrthoDB" id="793940at2"/>
<dbReference type="Gene3D" id="3.10.180.10">
    <property type="entry name" value="2,3-Dihydroxybiphenyl 1,2-Dioxygenase, domain 1"/>
    <property type="match status" value="1"/>
</dbReference>
<dbReference type="AlphaFoldDB" id="A0A563W391"/>
<dbReference type="PANTHER" id="PTHR39434">
    <property type="match status" value="1"/>
</dbReference>
<evidence type="ECO:0000313" key="2">
    <source>
        <dbReference type="EMBL" id="VEP18136.1"/>
    </source>
</evidence>
<dbReference type="SUPFAM" id="SSF54593">
    <property type="entry name" value="Glyoxalase/Bleomycin resistance protein/Dihydroxybiphenyl dioxygenase"/>
    <property type="match status" value="1"/>
</dbReference>
<accession>A0A563W391</accession>
<dbReference type="EMBL" id="CAACVJ010000667">
    <property type="protein sequence ID" value="VEP18136.1"/>
    <property type="molecule type" value="Genomic_DNA"/>
</dbReference>
<dbReference type="PANTHER" id="PTHR39434:SF1">
    <property type="entry name" value="VOC DOMAIN-CONTAINING PROTEIN"/>
    <property type="match status" value="1"/>
</dbReference>
<reference evidence="2 3" key="1">
    <citation type="submission" date="2019-01" db="EMBL/GenBank/DDBJ databases">
        <authorList>
            <person name="Brito A."/>
        </authorList>
    </citation>
    <scope>NUCLEOTIDE SEQUENCE [LARGE SCALE GENOMIC DNA]</scope>
    <source>
        <strain evidence="2">1</strain>
    </source>
</reference>
<dbReference type="GO" id="GO:0051213">
    <property type="term" value="F:dioxygenase activity"/>
    <property type="evidence" value="ECO:0007669"/>
    <property type="project" value="UniProtKB-KW"/>
</dbReference>